<dbReference type="InterPro" id="IPR029068">
    <property type="entry name" value="Glyas_Bleomycin-R_OHBP_Dase"/>
</dbReference>
<dbReference type="InterPro" id="IPR004360">
    <property type="entry name" value="Glyas_Fos-R_dOase_dom"/>
</dbReference>
<sequence length="138" mass="15616">MTKSIWLNLPVKDISKSKTFFSKLGFKLNLEYGSRPDSASFFIGDNNFVLMLFEQQLYESFVGAKLSNERSGTEVLFSIDAESVEEVDEMAQKVLEAGGTLYAEPGFKDGWMYGCGFTDLDGQRWSLLYMDWSKMPLG</sequence>
<dbReference type="OrthoDB" id="9798430at2"/>
<dbReference type="Pfam" id="PF00903">
    <property type="entry name" value="Glyoxalase"/>
    <property type="match status" value="1"/>
</dbReference>
<keyword evidence="3" id="KW-1185">Reference proteome</keyword>
<dbReference type="SUPFAM" id="SSF54593">
    <property type="entry name" value="Glyoxalase/Bleomycin resistance protein/Dihydroxybiphenyl dioxygenase"/>
    <property type="match status" value="1"/>
</dbReference>
<dbReference type="EMBL" id="FOGG01000005">
    <property type="protein sequence ID" value="SER16717.1"/>
    <property type="molecule type" value="Genomic_DNA"/>
</dbReference>
<dbReference type="STRING" id="390241.SAMN04488023_10527"/>
<dbReference type="AlphaFoldDB" id="A0A1H9LZV6"/>
<dbReference type="RefSeq" id="WP_090882192.1">
    <property type="nucleotide sequence ID" value="NZ_FOGG01000005.1"/>
</dbReference>
<name>A0A1H9LZV6_9SPHI</name>
<protein>
    <recommendedName>
        <fullName evidence="1">Glyoxalase/fosfomycin resistance/dioxygenase domain-containing protein</fullName>
    </recommendedName>
</protein>
<organism evidence="2 3">
    <name type="scientific">Pedobacter rhizosphaerae</name>
    <dbReference type="NCBI Taxonomy" id="390241"/>
    <lineage>
        <taxon>Bacteria</taxon>
        <taxon>Pseudomonadati</taxon>
        <taxon>Bacteroidota</taxon>
        <taxon>Sphingobacteriia</taxon>
        <taxon>Sphingobacteriales</taxon>
        <taxon>Sphingobacteriaceae</taxon>
        <taxon>Pedobacter</taxon>
    </lineage>
</organism>
<gene>
    <name evidence="2" type="ORF">SAMN04488023_10527</name>
</gene>
<dbReference type="PANTHER" id="PTHR36503">
    <property type="entry name" value="BLR2520 PROTEIN"/>
    <property type="match status" value="1"/>
</dbReference>
<proteinExistence type="predicted"/>
<evidence type="ECO:0000313" key="2">
    <source>
        <dbReference type="EMBL" id="SER16717.1"/>
    </source>
</evidence>
<evidence type="ECO:0000259" key="1">
    <source>
        <dbReference type="Pfam" id="PF00903"/>
    </source>
</evidence>
<dbReference type="PANTHER" id="PTHR36503:SF2">
    <property type="entry name" value="BLR2408 PROTEIN"/>
    <property type="match status" value="1"/>
</dbReference>
<dbReference type="Gene3D" id="3.10.180.10">
    <property type="entry name" value="2,3-Dihydroxybiphenyl 1,2-Dioxygenase, domain 1"/>
    <property type="match status" value="1"/>
</dbReference>
<reference evidence="2 3" key="1">
    <citation type="submission" date="2016-10" db="EMBL/GenBank/DDBJ databases">
        <authorList>
            <person name="de Groot N.N."/>
        </authorList>
    </citation>
    <scope>NUCLEOTIDE SEQUENCE [LARGE SCALE GENOMIC DNA]</scope>
    <source>
        <strain evidence="2 3">DSM 18610</strain>
    </source>
</reference>
<dbReference type="Proteomes" id="UP000199572">
    <property type="component" value="Unassembled WGS sequence"/>
</dbReference>
<evidence type="ECO:0000313" key="3">
    <source>
        <dbReference type="Proteomes" id="UP000199572"/>
    </source>
</evidence>
<accession>A0A1H9LZV6</accession>
<feature type="domain" description="Glyoxalase/fosfomycin resistance/dioxygenase" evidence="1">
    <location>
        <begin position="6"/>
        <end position="126"/>
    </location>
</feature>